<evidence type="ECO:0008006" key="4">
    <source>
        <dbReference type="Google" id="ProtNLM"/>
    </source>
</evidence>
<protein>
    <recommendedName>
        <fullName evidence="4">Porin</fullName>
    </recommendedName>
</protein>
<comment type="caution">
    <text evidence="2">The sequence shown here is derived from an EMBL/GenBank/DDBJ whole genome shotgun (WGS) entry which is preliminary data.</text>
</comment>
<keyword evidence="1" id="KW-0732">Signal</keyword>
<evidence type="ECO:0000313" key="3">
    <source>
        <dbReference type="Proteomes" id="UP000309561"/>
    </source>
</evidence>
<dbReference type="EMBL" id="SZPX01000003">
    <property type="protein sequence ID" value="TKI69962.1"/>
    <property type="molecule type" value="Genomic_DNA"/>
</dbReference>
<accession>A0A4U2Z8T8</accession>
<evidence type="ECO:0000256" key="1">
    <source>
        <dbReference type="SAM" id="SignalP"/>
    </source>
</evidence>
<dbReference type="InterPro" id="IPR023614">
    <property type="entry name" value="Porin_dom_sf"/>
</dbReference>
<feature type="signal peptide" evidence="1">
    <location>
        <begin position="1"/>
        <end position="21"/>
    </location>
</feature>
<feature type="chain" id="PRO_5020234515" description="Porin" evidence="1">
    <location>
        <begin position="22"/>
        <end position="415"/>
    </location>
</feature>
<dbReference type="OrthoDB" id="9125at2"/>
<gene>
    <name evidence="2" type="ORF">FCU45_04945</name>
</gene>
<keyword evidence="3" id="KW-1185">Reference proteome</keyword>
<dbReference type="AlphaFoldDB" id="A0A4U2Z8T8"/>
<dbReference type="Gene3D" id="2.40.160.10">
    <property type="entry name" value="Porin"/>
    <property type="match status" value="1"/>
</dbReference>
<dbReference type="Proteomes" id="UP000309561">
    <property type="component" value="Unassembled WGS sequence"/>
</dbReference>
<evidence type="ECO:0000313" key="2">
    <source>
        <dbReference type="EMBL" id="TKI69962.1"/>
    </source>
</evidence>
<dbReference type="RefSeq" id="WP_137012891.1">
    <property type="nucleotide sequence ID" value="NZ_SZPX01000003.1"/>
</dbReference>
<proteinExistence type="predicted"/>
<reference evidence="2 3" key="1">
    <citation type="submission" date="2019-04" db="EMBL/GenBank/DDBJ databases">
        <title>Sulfurimonas crateris sp. nov. a facultative anaerobic sulfur-oxidizing chemolithautotrophic bacterium isolated from a terrestrial mud vulcano.</title>
        <authorList>
            <person name="Ratnikova N.M."/>
            <person name="Slobodkin A.I."/>
            <person name="Merkel A.Y."/>
            <person name="Novikov A."/>
            <person name="Bonch-Osmolovskaya E.A."/>
            <person name="Slobodkina G.B."/>
        </authorList>
    </citation>
    <scope>NUCLEOTIDE SEQUENCE [LARGE SCALE GENOMIC DNA]</scope>
    <source>
        <strain evidence="2 3">SN118</strain>
    </source>
</reference>
<name>A0A4U2Z8T8_9BACT</name>
<sequence length="415" mass="44202">MMISKTTAPFLALLLAASAYGVENVKVSGGAKYWYQTTVKDTTSNDFFQQESSVGVAAVELGVSADLYEGLKGKASVIGVDSLGLEQSFVKDISSAGAGRESGDNYYRTQIWISEANLDYKIANTSVIVGRQALNTPLLFTERWNATYNTFDAAVLINSDLPYTTLVAGYVYQHNGGASAGNATATNFPSTTMHNGSYYGFGSSYDGTTVTDAKRGAYAFGAMIKPPVENLAVNLWYYNINSTFTAYWADAEYKNSGLFVGIQNAGINLAASGIDDAMITAAKIGYSVDKFSADISCSTTATGEDGTATIANAATGDKSKVYTQSVFQDGAFVGTRDTDAIRAAASYQFDGLKLTASLQNAEQTSKEGMEFDLIASAKLGKYVSLTGIYVHQDVDEKTAADFKNDAIRLIAAVKF</sequence>
<dbReference type="SUPFAM" id="SSF56935">
    <property type="entry name" value="Porins"/>
    <property type="match status" value="1"/>
</dbReference>
<organism evidence="2 3">
    <name type="scientific">Sulfurimonas crateris</name>
    <dbReference type="NCBI Taxonomy" id="2574727"/>
    <lineage>
        <taxon>Bacteria</taxon>
        <taxon>Pseudomonadati</taxon>
        <taxon>Campylobacterota</taxon>
        <taxon>Epsilonproteobacteria</taxon>
        <taxon>Campylobacterales</taxon>
        <taxon>Sulfurimonadaceae</taxon>
        <taxon>Sulfurimonas</taxon>
    </lineage>
</organism>